<dbReference type="SUPFAM" id="SSF57959">
    <property type="entry name" value="Leucine zipper domain"/>
    <property type="match status" value="1"/>
</dbReference>
<dbReference type="SMART" id="SM00338">
    <property type="entry name" value="BRLZ"/>
    <property type="match status" value="1"/>
</dbReference>
<evidence type="ECO:0000313" key="7">
    <source>
        <dbReference type="Proteomes" id="UP000699462"/>
    </source>
</evidence>
<sequence>MSQTNENADSLAALGTSIHLNEEDWLQLLQKLTPSSIDNLQQTLKRIQQRDAIAANSEKLTFLSAASQLCGSSLLSPPVSESNAFASQGAPIVMSLGVAKATVPSMITVPSVLNVTKTVPTAMQNTIILPPSALLIAPSGPGQSVSIDSCVPVSGINRLVVTGGGLVNAPTTSTVNSTLTSDSLNSLNTLANAAVAVAANATSQAQWSPTLLGTCKPTSSADTVRFSSGSSSSESPIRTVATAVNSLISGRTTSVDGLITSICNLQSSELSSQFLPTVGATGLTVYPLQVSANGPTLFLAASPTSKTGTLAHSLGIVSTSSVQASHCNTITTPNCAGVSQSTSCTSTTPSSACSSSTSFLAFGSIPIHPGSLQTPVISSNLTNTSSTTTVVVSPSPGLATSTPRNKPKFKALWETSLQTDVDRGVNNINTVQVNTDCLGSTDSNVKSRPISTECVPLSPQVISHSPILRASQQHSPMLGVKSIGQTPKRLAATAASLSDDRKSPNQSSADCSKKLLLVCSQAKPTISGGETSIVVAESALSKALQPSPVSLRIGNVRTESADSNLSTIVSASDSKPGHSAPPLLAPVTAMMKELRSAPITTGSEHDMMSATLGTRVESLLRKSFEGSRRTFKEEPVGEDEARRRAKRRERNRVAAARCRQRRQDQIVELQYRVGTLTRTGDELRSSLQSLNTERLRLEGLIRQHGFAGCAEAEELLNSSSMNTEKPDSCDVNMASGELSAPKCSTSSFVTLKDIVFNPVSTSPSPNSPGLILITNSATPTKMECETSETVGMARPALAKLDLRRVSQLNCSPNVTVCVPHSATSGSDSVTTSNGCVPLKMDEPMSDRGEVCRIVTATGSPATLSPPTSLSRIAARPSTLIPSKLVTDLTKLSSVLVTENATSSTACPTIKDTSTPCFWPSDLQSLSPILTPSTWKLLKNLTSTSCSTSQSFLLTPTFSSLCPTLSVGSLASPTASGAVSLFASVTTSSAGNSGNLTTTQSANDINTSRNDHTALSTGGCGDTPVPSNGQTVYLAFSNCDKMEPPEEAKSSALQ</sequence>
<dbReference type="EMBL" id="JTDF01022264">
    <property type="protein sequence ID" value="KAF8560743.1"/>
    <property type="molecule type" value="Genomic_DNA"/>
</dbReference>
<feature type="domain" description="BZIP" evidence="5">
    <location>
        <begin position="641"/>
        <end position="704"/>
    </location>
</feature>
<dbReference type="PANTHER" id="PTHR23351">
    <property type="entry name" value="FOS TRANSCRIPTION FACTOR-RELATED"/>
    <property type="match status" value="1"/>
</dbReference>
<feature type="compositionally biased region" description="Polar residues" evidence="4">
    <location>
        <begin position="992"/>
        <end position="1015"/>
    </location>
</feature>
<dbReference type="Proteomes" id="UP000699462">
    <property type="component" value="Unassembled WGS sequence"/>
</dbReference>
<keyword evidence="2" id="KW-0238">DNA-binding</keyword>
<keyword evidence="3" id="KW-0804">Transcription</keyword>
<evidence type="ECO:0000256" key="3">
    <source>
        <dbReference type="ARBA" id="ARBA00023163"/>
    </source>
</evidence>
<reference evidence="6 7" key="1">
    <citation type="submission" date="2019-07" db="EMBL/GenBank/DDBJ databases">
        <title>Annotation for the trematode Paragonimus westermani.</title>
        <authorList>
            <person name="Choi Y.-J."/>
        </authorList>
    </citation>
    <scope>NUCLEOTIDE SEQUENCE [LARGE SCALE GENOMIC DNA]</scope>
    <source>
        <strain evidence="6">180907_Pwestermani</strain>
    </source>
</reference>
<dbReference type="OrthoDB" id="6259814at2759"/>
<evidence type="ECO:0000259" key="5">
    <source>
        <dbReference type="PROSITE" id="PS50217"/>
    </source>
</evidence>
<dbReference type="CDD" id="cd14699">
    <property type="entry name" value="bZIP_Fos_like"/>
    <property type="match status" value="1"/>
</dbReference>
<dbReference type="GO" id="GO:0000981">
    <property type="term" value="F:DNA-binding transcription factor activity, RNA polymerase II-specific"/>
    <property type="evidence" value="ECO:0007669"/>
    <property type="project" value="TreeGrafter"/>
</dbReference>
<dbReference type="PROSITE" id="PS50217">
    <property type="entry name" value="BZIP"/>
    <property type="match status" value="1"/>
</dbReference>
<gene>
    <name evidence="6" type="ORF">P879_05739</name>
</gene>
<keyword evidence="7" id="KW-1185">Reference proteome</keyword>
<dbReference type="AlphaFoldDB" id="A0A8T0CYK0"/>
<comment type="caution">
    <text evidence="6">The sequence shown here is derived from an EMBL/GenBank/DDBJ whole genome shotgun (WGS) entry which is preliminary data.</text>
</comment>
<evidence type="ECO:0000256" key="1">
    <source>
        <dbReference type="ARBA" id="ARBA00023015"/>
    </source>
</evidence>
<protein>
    <recommendedName>
        <fullName evidence="5">BZIP domain-containing protein</fullName>
    </recommendedName>
</protein>
<dbReference type="Gene3D" id="1.20.5.170">
    <property type="match status" value="1"/>
</dbReference>
<feature type="region of interest" description="Disordered" evidence="4">
    <location>
        <begin position="992"/>
        <end position="1022"/>
    </location>
</feature>
<name>A0A8T0CYK0_9TREM</name>
<dbReference type="PROSITE" id="PS00036">
    <property type="entry name" value="BZIP_BASIC"/>
    <property type="match status" value="1"/>
</dbReference>
<dbReference type="InterPro" id="IPR004827">
    <property type="entry name" value="bZIP"/>
</dbReference>
<dbReference type="GO" id="GO:0000978">
    <property type="term" value="F:RNA polymerase II cis-regulatory region sequence-specific DNA binding"/>
    <property type="evidence" value="ECO:0007669"/>
    <property type="project" value="TreeGrafter"/>
</dbReference>
<keyword evidence="1" id="KW-0805">Transcription regulation</keyword>
<evidence type="ECO:0000256" key="2">
    <source>
        <dbReference type="ARBA" id="ARBA00023125"/>
    </source>
</evidence>
<dbReference type="PANTHER" id="PTHR23351:SF24">
    <property type="entry name" value="ACTIVATING TRANSCRIPTION FACTOR 3-RELATED"/>
    <property type="match status" value="1"/>
</dbReference>
<dbReference type="Pfam" id="PF00170">
    <property type="entry name" value="bZIP_1"/>
    <property type="match status" value="1"/>
</dbReference>
<dbReference type="InterPro" id="IPR000837">
    <property type="entry name" value="AP-1"/>
</dbReference>
<dbReference type="GO" id="GO:0005634">
    <property type="term" value="C:nucleus"/>
    <property type="evidence" value="ECO:0007669"/>
    <property type="project" value="TreeGrafter"/>
</dbReference>
<evidence type="ECO:0000313" key="6">
    <source>
        <dbReference type="EMBL" id="KAF8560743.1"/>
    </source>
</evidence>
<accession>A0A8T0CYK0</accession>
<evidence type="ECO:0000256" key="4">
    <source>
        <dbReference type="SAM" id="MobiDB-lite"/>
    </source>
</evidence>
<organism evidence="6 7">
    <name type="scientific">Paragonimus westermani</name>
    <dbReference type="NCBI Taxonomy" id="34504"/>
    <lineage>
        <taxon>Eukaryota</taxon>
        <taxon>Metazoa</taxon>
        <taxon>Spiralia</taxon>
        <taxon>Lophotrochozoa</taxon>
        <taxon>Platyhelminthes</taxon>
        <taxon>Trematoda</taxon>
        <taxon>Digenea</taxon>
        <taxon>Plagiorchiida</taxon>
        <taxon>Troglotremata</taxon>
        <taxon>Troglotrematidae</taxon>
        <taxon>Paragonimus</taxon>
    </lineage>
</organism>
<dbReference type="InterPro" id="IPR046347">
    <property type="entry name" value="bZIP_sf"/>
</dbReference>
<proteinExistence type="predicted"/>